<dbReference type="InterPro" id="IPR001878">
    <property type="entry name" value="Znf_CCHC"/>
</dbReference>
<dbReference type="Gene3D" id="1.10.340.70">
    <property type="match status" value="1"/>
</dbReference>
<dbReference type="Pfam" id="PF17921">
    <property type="entry name" value="Integrase_H2C2"/>
    <property type="match status" value="1"/>
</dbReference>
<organism evidence="6 7">
    <name type="scientific">Takifugu rubripes</name>
    <name type="common">Japanese pufferfish</name>
    <name type="synonym">Fugu rubripes</name>
    <dbReference type="NCBI Taxonomy" id="31033"/>
    <lineage>
        <taxon>Eukaryota</taxon>
        <taxon>Metazoa</taxon>
        <taxon>Chordata</taxon>
        <taxon>Craniata</taxon>
        <taxon>Vertebrata</taxon>
        <taxon>Euteleostomi</taxon>
        <taxon>Actinopterygii</taxon>
        <taxon>Neopterygii</taxon>
        <taxon>Teleostei</taxon>
        <taxon>Neoteleostei</taxon>
        <taxon>Acanthomorphata</taxon>
        <taxon>Eupercaria</taxon>
        <taxon>Tetraodontiformes</taxon>
        <taxon>Tetradontoidea</taxon>
        <taxon>Tetraodontidae</taxon>
        <taxon>Takifugu</taxon>
    </lineage>
</organism>
<dbReference type="Pfam" id="PF22938">
    <property type="entry name" value="Integrase_p58_C"/>
    <property type="match status" value="1"/>
</dbReference>
<keyword evidence="2" id="KW-0863">Zinc-finger</keyword>
<dbReference type="Gene3D" id="1.10.4020.10">
    <property type="entry name" value="DNA breaking-rejoining enzymes"/>
    <property type="match status" value="1"/>
</dbReference>
<evidence type="ECO:0000259" key="5">
    <source>
        <dbReference type="PROSITE" id="PS50994"/>
    </source>
</evidence>
<dbReference type="GeneTree" id="ENSGT01050000244855"/>
<dbReference type="PANTHER" id="PTHR46888:SF13">
    <property type="entry name" value="RIBONUCLEASE H"/>
    <property type="match status" value="1"/>
</dbReference>
<dbReference type="PANTHER" id="PTHR46888">
    <property type="entry name" value="ZINC KNUCKLE DOMAINCONTAINING PROTEIN-RELATED"/>
    <property type="match status" value="1"/>
</dbReference>
<dbReference type="AlphaFoldDB" id="A0A3B5K222"/>
<dbReference type="InterPro" id="IPR012337">
    <property type="entry name" value="RNaseH-like_sf"/>
</dbReference>
<accession>A0A3B5K222</accession>
<dbReference type="Ensembl" id="ENSTRUT00000050143.2">
    <property type="protein sequence ID" value="ENSTRUP00000051581.1"/>
    <property type="gene ID" value="ENSTRUG00000022667.2"/>
</dbReference>
<dbReference type="FunFam" id="3.30.420.10:FF:000032">
    <property type="entry name" value="Retrovirus-related Pol polyprotein from transposon 297-like Protein"/>
    <property type="match status" value="1"/>
</dbReference>
<reference evidence="6" key="2">
    <citation type="submission" date="2025-08" db="UniProtKB">
        <authorList>
            <consortium name="Ensembl"/>
        </authorList>
    </citation>
    <scope>IDENTIFICATION</scope>
</reference>
<dbReference type="InterPro" id="IPR001584">
    <property type="entry name" value="Integrase_cat-core"/>
</dbReference>
<evidence type="ECO:0000313" key="7">
    <source>
        <dbReference type="Proteomes" id="UP000005226"/>
    </source>
</evidence>
<reference evidence="6" key="3">
    <citation type="submission" date="2025-09" db="UniProtKB">
        <authorList>
            <consortium name="Ensembl"/>
        </authorList>
    </citation>
    <scope>IDENTIFICATION</scope>
</reference>
<dbReference type="GO" id="GO:0015074">
    <property type="term" value="P:DNA integration"/>
    <property type="evidence" value="ECO:0007669"/>
    <property type="project" value="InterPro"/>
</dbReference>
<dbReference type="SUPFAM" id="SSF57756">
    <property type="entry name" value="Retrovirus zinc finger-like domains"/>
    <property type="match status" value="1"/>
</dbReference>
<dbReference type="SUPFAM" id="SSF53098">
    <property type="entry name" value="Ribonuclease H-like"/>
    <property type="match status" value="1"/>
</dbReference>
<dbReference type="OMA" id="QPECTEN"/>
<dbReference type="InterPro" id="IPR036875">
    <property type="entry name" value="Znf_CCHC_sf"/>
</dbReference>
<keyword evidence="2" id="KW-0479">Metal-binding</keyword>
<feature type="domain" description="Integrase catalytic" evidence="5">
    <location>
        <begin position="587"/>
        <end position="750"/>
    </location>
</feature>
<evidence type="ECO:0000259" key="4">
    <source>
        <dbReference type="PROSITE" id="PS50158"/>
    </source>
</evidence>
<name>A0A3B5K222_TAKRU</name>
<dbReference type="GO" id="GO:0003676">
    <property type="term" value="F:nucleic acid binding"/>
    <property type="evidence" value="ECO:0007669"/>
    <property type="project" value="InterPro"/>
</dbReference>
<feature type="domain" description="CCHC-type" evidence="4">
    <location>
        <begin position="180"/>
        <end position="193"/>
    </location>
</feature>
<sequence>MLQSVLRGKAQQAYSALSIDDAAKYDVVKKAILTAYELVPEAYRQKFRGLRRNDNQTHVEFAHDKEVYFERWCTSRSVGDDFKLLKDLMLVKEFKRCVKDDIKSYLDGKDVKTLHEAAKLADEYSLTHKSKYGAQDRQSTSKKNGGNPVAAHTTDVKVKTTENKTKRDDAKKEAFSTLTCYYCKKPGHVLSECLHLKKKREREASASGNALVASLREKPVNVGSMEPSCPFDIINCESSDLLRKDFLPFVSEGFVSLSENSTPQPIRILRDTGASQSLLLRCALSSCNGDDTATGDFTLVQGIEGRIVTVPLHSVFLKSDLVTGRVKVGLMANLPIKGICLLLGNDLAGGKVVPSMCLTAKPSMEEESNVDSNVFPSCAVTRAMARKAEEKEGQVQSSTVLNQDVEKLGRQIDTDENDCPDEVSDTLLETLFEQDRDSSPVKVTEDPHVSDALSLSRQLIMEQSNDAEIAKLREDALSEDEIARVPVGYYLKDKVLMRKWHPPDIPASEDWAVVHQVIVPKAYRNDILSMGHCLPLGGHLGVNKTVNKIIKQFFWSGLRKDVANFCRTCHSCQMVGKHQSDPPVAPLKPIPSFGEPFSKVIVDCVGPLPRTRSGNEYMLTIMCAATRFPEAIPLRNIKAATVSKALIKCFTVFGLPKEIQSDQGSNFTSGLFQQVVYELGIKQITSSAYHPESQGSLERFHSTLKTMIRAYCFENEKDWDEGVHLLLFAARESVQESLGISPFELVFGHQVRGPLALLCEQWTYKDKHVNLLDYVLNFKERLYGACALAREKLKSTQRKMKTWYDRKARERTFSPGDKVLVVFPMQSNPLQARFHGPYVIHSKVSDLNYLVSTLDRRKTRQLCHINMLKPYHNRPMKVVSVVHQPIVESSGEDKDWQDEEPR</sequence>
<dbReference type="SUPFAM" id="SSF47353">
    <property type="entry name" value="Retrovirus capsid dimerization domain-like"/>
    <property type="match status" value="1"/>
</dbReference>
<evidence type="ECO:0000256" key="1">
    <source>
        <dbReference type="ARBA" id="ARBA00039658"/>
    </source>
</evidence>
<dbReference type="InParanoid" id="A0A3B5K222"/>
<dbReference type="SMART" id="SM00343">
    <property type="entry name" value="ZnF_C2HC"/>
    <property type="match status" value="1"/>
</dbReference>
<evidence type="ECO:0000313" key="6">
    <source>
        <dbReference type="Ensembl" id="ENSTRUP00000051581.1"/>
    </source>
</evidence>
<dbReference type="Pfam" id="PF00665">
    <property type="entry name" value="rve"/>
    <property type="match status" value="1"/>
</dbReference>
<feature type="compositionally biased region" description="Basic and acidic residues" evidence="3">
    <location>
        <begin position="154"/>
        <end position="165"/>
    </location>
</feature>
<dbReference type="Proteomes" id="UP000005226">
    <property type="component" value="Chromosome 22"/>
</dbReference>
<dbReference type="FunFam" id="1.10.340.70:FF:000001">
    <property type="entry name" value="Retrovirus-related Pol polyprotein from transposon gypsy-like Protein"/>
    <property type="match status" value="1"/>
</dbReference>
<dbReference type="PROSITE" id="PS50158">
    <property type="entry name" value="ZF_CCHC"/>
    <property type="match status" value="1"/>
</dbReference>
<dbReference type="Gene3D" id="3.30.420.10">
    <property type="entry name" value="Ribonuclease H-like superfamily/Ribonuclease H"/>
    <property type="match status" value="1"/>
</dbReference>
<reference evidence="6 7" key="1">
    <citation type="journal article" date="2011" name="Genome Biol. Evol.">
        <title>Integration of the genetic map and genome assembly of fugu facilitates insights into distinct features of genome evolution in teleosts and mammals.</title>
        <authorList>
            <person name="Kai W."/>
            <person name="Kikuchi K."/>
            <person name="Tohari S."/>
            <person name="Chew A.K."/>
            <person name="Tay A."/>
            <person name="Fujiwara A."/>
            <person name="Hosoya S."/>
            <person name="Suetake H."/>
            <person name="Naruse K."/>
            <person name="Brenner S."/>
            <person name="Suzuki Y."/>
            <person name="Venkatesh B."/>
        </authorList>
    </citation>
    <scope>NUCLEOTIDE SEQUENCE [LARGE SCALE GENOMIC DNA]</scope>
</reference>
<protein>
    <recommendedName>
        <fullName evidence="1">Gypsy retrotransposon integrase-like protein 1</fullName>
    </recommendedName>
</protein>
<dbReference type="InterPro" id="IPR054465">
    <property type="entry name" value="Integrase_p58-like_C"/>
</dbReference>
<dbReference type="InterPro" id="IPR036397">
    <property type="entry name" value="RNaseH_sf"/>
</dbReference>
<dbReference type="GO" id="GO:0008270">
    <property type="term" value="F:zinc ion binding"/>
    <property type="evidence" value="ECO:0007669"/>
    <property type="project" value="UniProtKB-KW"/>
</dbReference>
<dbReference type="InterPro" id="IPR041588">
    <property type="entry name" value="Integrase_H2C2"/>
</dbReference>
<dbReference type="STRING" id="31033.ENSTRUP00000051581"/>
<keyword evidence="7" id="KW-1185">Reference proteome</keyword>
<feature type="region of interest" description="Disordered" evidence="3">
    <location>
        <begin position="131"/>
        <end position="165"/>
    </location>
</feature>
<dbReference type="Gene3D" id="4.10.60.10">
    <property type="entry name" value="Zinc finger, CCHC-type"/>
    <property type="match status" value="1"/>
</dbReference>
<evidence type="ECO:0000256" key="2">
    <source>
        <dbReference type="PROSITE-ProRule" id="PRU00047"/>
    </source>
</evidence>
<proteinExistence type="predicted"/>
<keyword evidence="2" id="KW-0862">Zinc</keyword>
<evidence type="ECO:0000256" key="3">
    <source>
        <dbReference type="SAM" id="MobiDB-lite"/>
    </source>
</evidence>
<dbReference type="PROSITE" id="PS50994">
    <property type="entry name" value="INTEGRASE"/>
    <property type="match status" value="1"/>
</dbReference>
<dbReference type="InterPro" id="IPR038269">
    <property type="entry name" value="SCAN_sf"/>
</dbReference>